<dbReference type="Pfam" id="PF04130">
    <property type="entry name" value="GCP_C_terminal"/>
    <property type="match status" value="1"/>
</dbReference>
<comment type="subcellular location">
    <subcellularLocation>
        <location evidence="5">Cytoplasm</location>
        <location evidence="5">Cytoskeleton</location>
        <location evidence="5">Microtubule organizing center</location>
    </subcellularLocation>
</comment>
<dbReference type="EMBL" id="KE145372">
    <property type="protein sequence ID" value="EPE24879.1"/>
    <property type="molecule type" value="Genomic_DNA"/>
</dbReference>
<dbReference type="GO" id="GO:0043015">
    <property type="term" value="F:gamma-tubulin binding"/>
    <property type="evidence" value="ECO:0007669"/>
    <property type="project" value="InterPro"/>
</dbReference>
<evidence type="ECO:0000313" key="11">
    <source>
        <dbReference type="Proteomes" id="UP000016922"/>
    </source>
</evidence>
<evidence type="ECO:0000259" key="9">
    <source>
        <dbReference type="Pfam" id="PF17681"/>
    </source>
</evidence>
<dbReference type="Gene3D" id="1.20.120.1900">
    <property type="entry name" value="Gamma-tubulin complex, C-terminal domain"/>
    <property type="match status" value="1"/>
</dbReference>
<dbReference type="STRING" id="1116229.S3CHY8"/>
<dbReference type="eggNOG" id="KOG4344">
    <property type="taxonomic scope" value="Eukaryota"/>
</dbReference>
<dbReference type="KEGG" id="glz:GLAREA_11460"/>
<evidence type="ECO:0000259" key="7">
    <source>
        <dbReference type="Pfam" id="PF04130"/>
    </source>
</evidence>
<evidence type="ECO:0000259" key="8">
    <source>
        <dbReference type="Pfam" id="PF14609"/>
    </source>
</evidence>
<dbReference type="GO" id="GO:0005816">
    <property type="term" value="C:spindle pole body"/>
    <property type="evidence" value="ECO:0007669"/>
    <property type="project" value="UniProtKB-ARBA"/>
</dbReference>
<evidence type="ECO:0000256" key="6">
    <source>
        <dbReference type="SAM" id="MobiDB-lite"/>
    </source>
</evidence>
<feature type="region of interest" description="Disordered" evidence="6">
    <location>
        <begin position="815"/>
        <end position="842"/>
    </location>
</feature>
<comment type="similarity">
    <text evidence="1 5">Belongs to the TUBGCP family.</text>
</comment>
<dbReference type="GO" id="GO:0000930">
    <property type="term" value="C:gamma-tubulin complex"/>
    <property type="evidence" value="ECO:0007669"/>
    <property type="project" value="UniProtKB-ARBA"/>
</dbReference>
<dbReference type="Proteomes" id="UP000016922">
    <property type="component" value="Unassembled WGS sequence"/>
</dbReference>
<dbReference type="GO" id="GO:0000278">
    <property type="term" value="P:mitotic cell cycle"/>
    <property type="evidence" value="ECO:0007669"/>
    <property type="project" value="TreeGrafter"/>
</dbReference>
<dbReference type="CDD" id="cd22572">
    <property type="entry name" value="GCP5_NTD"/>
    <property type="match status" value="1"/>
</dbReference>
<keyword evidence="11" id="KW-1185">Reference proteome</keyword>
<keyword evidence="4 5" id="KW-0206">Cytoskeleton</keyword>
<gene>
    <name evidence="10" type="ORF">GLAREA_11460</name>
</gene>
<dbReference type="GO" id="GO:0051011">
    <property type="term" value="F:microtubule minus-end binding"/>
    <property type="evidence" value="ECO:0007669"/>
    <property type="project" value="TreeGrafter"/>
</dbReference>
<feature type="domain" description="Gamma-Tubulin ring complex non-core subunit mod21 N-terminal" evidence="8">
    <location>
        <begin position="67"/>
        <end position="159"/>
    </location>
</feature>
<keyword evidence="2 5" id="KW-0963">Cytoplasm</keyword>
<evidence type="ECO:0000256" key="1">
    <source>
        <dbReference type="ARBA" id="ARBA00010337"/>
    </source>
</evidence>
<dbReference type="PANTHER" id="PTHR19302">
    <property type="entry name" value="GAMMA TUBULIN COMPLEX PROTEIN"/>
    <property type="match status" value="1"/>
</dbReference>
<dbReference type="PANTHER" id="PTHR19302:SF33">
    <property type="entry name" value="GAMMA-TUBULIN COMPLEX COMPONENT 5"/>
    <property type="match status" value="1"/>
</dbReference>
<dbReference type="AlphaFoldDB" id="S3CHY8"/>
<dbReference type="InterPro" id="IPR032797">
    <property type="entry name" value="Mod21_N"/>
</dbReference>
<dbReference type="Pfam" id="PF17681">
    <property type="entry name" value="GCP_N_terminal"/>
    <property type="match status" value="1"/>
</dbReference>
<protein>
    <recommendedName>
        <fullName evidence="5">Spindle pole body component</fullName>
    </recommendedName>
</protein>
<sequence>MAHLAKLGGLTDELLTSLTSKSSKTEAAKSNAQKESALRAFRYNNYARTNQFDVASQLEGLEEKFRVYNEDPLADALKERVDKVMKLQSKWTPEILHLLLELSDRPLQNSKLEDLDFLKEPEPYVEPLLRWKDLVAEDPLLREKSVWRNVDFGAESSEDEEFDDGLSERSEATEVTIQSSIEDVGRQPDDYVIDVSNNDTLLALKDAQFWLKDPSVGGVKLDTVKKPITELQAIREVLFMLSGYPTSLFETPSNQSAQILPSKSYVLKHASPDAFYQQISAFAEQGSAIRSLRLWVAQPQSIPLLQVFQDAVSKRIASFDNCLSDIQTRYVELANDVVVSLVQIQTEVYSTSRPLLKLVDIINKLGEERYSHAFRYLEILYKYTCTSQLAGDEELYKFIGTLFFDCFQVFLRPIRAWMEDGDVTPGDKVFFVSRTTGEVDPATIWQSQFKLRHTQDGKLHAPTFLRASVNKIFTTGKSVVVLKQLKKFSPRNHSESDEPLLDFESVCNPQNVQLAPFTELFAEAFDAWIQSKHHHASTTLRRILFDSCGLSASLEALSYVYFMSDGTNGAAFTYPIFDKLDKLDSSWNDRFNLTELLHDSFGTLPSVNPDRLRTSVLALSRKNQDIAKYRTKVKVLSIIEIKYHLSWPVQIILNKESLVGYQRIFTFLFQIRRSSHIITRRRLVSDTLTTSSSSDERLLFYSLRTRLLWFIQTLYYYLSCLVVEPGSSAMRTALKEAVDIDTMIKVHSAFMKSILDKALLGSKLALIHKTILKILDLAIKLEDAETVNASTNKGQREEQANRMDLSMASLGLHTPRKAKQDFKSSTRLSKSPRFANDSSDEDEEKVDLDFSILSSPSKATEVEYVEQLRSMKVDFDRLVRFVASGLRGVARAGGGDEARSWDTLGEMLEAGLGTTTEFPGSFR</sequence>
<dbReference type="GeneID" id="19470501"/>
<dbReference type="GO" id="GO:0005874">
    <property type="term" value="C:microtubule"/>
    <property type="evidence" value="ECO:0007669"/>
    <property type="project" value="UniProtKB-KW"/>
</dbReference>
<dbReference type="HOGENOM" id="CLU_010106_0_0_1"/>
<dbReference type="Pfam" id="PF14609">
    <property type="entry name" value="GCP5-Mod21_N"/>
    <property type="match status" value="1"/>
</dbReference>
<proteinExistence type="inferred from homology"/>
<dbReference type="GO" id="GO:0007020">
    <property type="term" value="P:microtubule nucleation"/>
    <property type="evidence" value="ECO:0007669"/>
    <property type="project" value="InterPro"/>
</dbReference>
<dbReference type="GO" id="GO:0051321">
    <property type="term" value="P:meiotic cell cycle"/>
    <property type="evidence" value="ECO:0007669"/>
    <property type="project" value="TreeGrafter"/>
</dbReference>
<dbReference type="OrthoDB" id="66546at2759"/>
<feature type="domain" description="Gamma tubulin complex component protein N-terminal" evidence="9">
    <location>
        <begin position="234"/>
        <end position="546"/>
    </location>
</feature>
<feature type="domain" description="Gamma tubulin complex component C-terminal" evidence="7">
    <location>
        <begin position="550"/>
        <end position="889"/>
    </location>
</feature>
<dbReference type="InterPro" id="IPR059169">
    <property type="entry name" value="GCP5_N_ext"/>
</dbReference>
<evidence type="ECO:0000256" key="5">
    <source>
        <dbReference type="RuleBase" id="RU363050"/>
    </source>
</evidence>
<reference evidence="10 11" key="1">
    <citation type="journal article" date="2013" name="BMC Genomics">
        <title>Genomics-driven discovery of the pneumocandin biosynthetic gene cluster in the fungus Glarea lozoyensis.</title>
        <authorList>
            <person name="Chen L."/>
            <person name="Yue Q."/>
            <person name="Zhang X."/>
            <person name="Xiang M."/>
            <person name="Wang C."/>
            <person name="Li S."/>
            <person name="Che Y."/>
            <person name="Ortiz-Lopez F.J."/>
            <person name="Bills G.F."/>
            <person name="Liu X."/>
            <person name="An Z."/>
        </authorList>
    </citation>
    <scope>NUCLEOTIDE SEQUENCE [LARGE SCALE GENOMIC DNA]</scope>
    <source>
        <strain evidence="11">ATCC 20868 / MF5171</strain>
    </source>
</reference>
<dbReference type="InterPro" id="IPR040457">
    <property type="entry name" value="GCP_C"/>
</dbReference>
<evidence type="ECO:0000256" key="3">
    <source>
        <dbReference type="ARBA" id="ARBA00022701"/>
    </source>
</evidence>
<dbReference type="OMA" id="RTNQFEV"/>
<dbReference type="GO" id="GO:0031122">
    <property type="term" value="P:cytoplasmic microtubule organization"/>
    <property type="evidence" value="ECO:0007669"/>
    <property type="project" value="TreeGrafter"/>
</dbReference>
<keyword evidence="3 5" id="KW-0493">Microtubule</keyword>
<dbReference type="GO" id="GO:0051225">
    <property type="term" value="P:spindle assembly"/>
    <property type="evidence" value="ECO:0007669"/>
    <property type="project" value="TreeGrafter"/>
</dbReference>
<accession>S3CHY8</accession>
<name>S3CHY8_GLAL2</name>
<evidence type="ECO:0000256" key="4">
    <source>
        <dbReference type="ARBA" id="ARBA00023212"/>
    </source>
</evidence>
<dbReference type="RefSeq" id="XP_008087794.1">
    <property type="nucleotide sequence ID" value="XM_008089603.1"/>
</dbReference>
<dbReference type="InterPro" id="IPR041470">
    <property type="entry name" value="GCP_N"/>
</dbReference>
<organism evidence="10 11">
    <name type="scientific">Glarea lozoyensis (strain ATCC 20868 / MF5171)</name>
    <dbReference type="NCBI Taxonomy" id="1116229"/>
    <lineage>
        <taxon>Eukaryota</taxon>
        <taxon>Fungi</taxon>
        <taxon>Dikarya</taxon>
        <taxon>Ascomycota</taxon>
        <taxon>Pezizomycotina</taxon>
        <taxon>Leotiomycetes</taxon>
        <taxon>Helotiales</taxon>
        <taxon>Helotiaceae</taxon>
        <taxon>Glarea</taxon>
    </lineage>
</organism>
<evidence type="ECO:0000256" key="2">
    <source>
        <dbReference type="ARBA" id="ARBA00022490"/>
    </source>
</evidence>
<evidence type="ECO:0000313" key="10">
    <source>
        <dbReference type="EMBL" id="EPE24879.1"/>
    </source>
</evidence>
<dbReference type="GO" id="GO:0000922">
    <property type="term" value="C:spindle pole"/>
    <property type="evidence" value="ECO:0007669"/>
    <property type="project" value="InterPro"/>
</dbReference>
<dbReference type="InterPro" id="IPR007259">
    <property type="entry name" value="GCP"/>
</dbReference>
<dbReference type="InterPro" id="IPR042241">
    <property type="entry name" value="GCP_C_sf"/>
</dbReference>